<evidence type="ECO:0000259" key="6">
    <source>
        <dbReference type="PROSITE" id="PS51203"/>
    </source>
</evidence>
<dbReference type="GO" id="GO:0005737">
    <property type="term" value="C:cytoplasm"/>
    <property type="evidence" value="ECO:0007669"/>
    <property type="project" value="UniProtKB-SubCell"/>
</dbReference>
<dbReference type="GeneID" id="39746978"/>
<reference evidence="8" key="1">
    <citation type="submission" date="2017-04" db="EMBL/GenBank/DDBJ databases">
        <title>Plasmodium gonderi genome.</title>
        <authorList>
            <person name="Arisue N."/>
            <person name="Honma H."/>
            <person name="Kawai S."/>
            <person name="Tougan T."/>
            <person name="Tanabe K."/>
            <person name="Horii T."/>
        </authorList>
    </citation>
    <scope>NUCLEOTIDE SEQUENCE [LARGE SCALE GENOMIC DNA]</scope>
    <source>
        <strain evidence="8">ATCC 30045</strain>
    </source>
</reference>
<dbReference type="SUPFAM" id="SSF49764">
    <property type="entry name" value="HSP20-like chaperones"/>
    <property type="match status" value="1"/>
</dbReference>
<dbReference type="InterPro" id="IPR008978">
    <property type="entry name" value="HSP20-like_chaperone"/>
</dbReference>
<dbReference type="Proteomes" id="UP000195521">
    <property type="component" value="Unassembled WGS sequence"/>
</dbReference>
<dbReference type="Pfam" id="PF04969">
    <property type="entry name" value="CS"/>
    <property type="match status" value="1"/>
</dbReference>
<dbReference type="PROSITE" id="PS51203">
    <property type="entry name" value="CS"/>
    <property type="match status" value="1"/>
</dbReference>
<evidence type="ECO:0000256" key="1">
    <source>
        <dbReference type="ARBA" id="ARBA00004123"/>
    </source>
</evidence>
<dbReference type="EMBL" id="BDQF01000008">
    <property type="protein sequence ID" value="GAW80265.1"/>
    <property type="molecule type" value="Genomic_DNA"/>
</dbReference>
<evidence type="ECO:0000256" key="4">
    <source>
        <dbReference type="ARBA" id="ARBA00022490"/>
    </source>
</evidence>
<feature type="domain" description="CS" evidence="6">
    <location>
        <begin position="85"/>
        <end position="179"/>
    </location>
</feature>
<evidence type="ECO:0000256" key="5">
    <source>
        <dbReference type="ARBA" id="ARBA00023242"/>
    </source>
</evidence>
<dbReference type="CDD" id="cd06467">
    <property type="entry name" value="p23_NUDC_like"/>
    <property type="match status" value="1"/>
</dbReference>
<sequence length="996" mass="117743">MRKSTSVVTMPLLFLIGLITIYVKCVKLAKKRNNRAIISYTKEIYLNKKKKKAHYTKFYICNFTRILKKEKKKFKEIFKINRGSGTTCSYEWVEGDDNIEVKISLAPDVNPEDIQYTLKNDYIYAKLKDKPQSLIEGKLKGSVDINFSTWFLEKYDDYCIMNIYLKKKDKGINEWVGVVEKENIIHIQYDNVSSSNSNLGACTYKSLNPNELLYSQHFENVKYDDIYNFLLNWANTKSNNQNEFGIPKMKLKTTVMNNEHEIEIIILGYNLKWEAEDSIVLKLASSHNGVELNVHRGNVASGIRGIHGNMVSFLVKECEQRIIKKLQHDLKGVFYLNPLSKKAEDMMHKHCPQNSYNYVMNGHGKPKHISINRDEPNDQMENGKNINNVCNTEKKENEENIHKKNERTELKEIKKDSPEEELIVEELKLNSKVNLTCEDKSKEPEFMKDWSEEKKVEFRRNSVLELKKNLELSQENKLTMKLEDYINHMKISFDLTEEEAKLVWKKGMAKSNEHKNRERFYRFIEVENLTDKISMYEKIPEKGNANPSIGSGHHTSEEEYSYRYASQGEKPGSRISVHPLSVESNPDKFPNKGNLLNPNNVDFHLNEQKEKNQTIHNIDVIDLTKKEKIDKVENKFKSEKKEGNINRRFFNCLEEELLDPEDKEKLTLYEIYVRSEKEEKREMREKWKINELRLNTLTQELAYADDDMIPTVCNNYRDLLLSDEYACLMKLRLEENPPKNKEEQKILHIINSFAMSLYDDIKIIMEHEEKEHLKKIQLICEKAVYDEKGLNEFIESMKPLLDYSFLGYIKHAIKMEKKRIKMQNIDFRENPSDWLIILMIIQKGIYSILEKDIWQDVINITTIICHDQPSVRKTILTTMLASMPKADWIFFKDVIKTIYKCVQEKKITANHFPDFPHIPEAIFQLNYDIEQVLPDWFIKEMLDQYDKSVVELMKSRKPLFWKMKETKWDKNFVHNFKQLQVEKYHQYEKCLEGPDE</sequence>
<dbReference type="Gene3D" id="2.60.40.790">
    <property type="match status" value="1"/>
</dbReference>
<gene>
    <name evidence="7" type="ORF">PGO_071800</name>
</gene>
<comment type="caution">
    <text evidence="7">The sequence shown here is derived from an EMBL/GenBank/DDBJ whole genome shotgun (WGS) entry which is preliminary data.</text>
</comment>
<dbReference type="AlphaFoldDB" id="A0A1Y1JG05"/>
<dbReference type="GO" id="GO:0005634">
    <property type="term" value="C:nucleus"/>
    <property type="evidence" value="ECO:0007669"/>
    <property type="project" value="UniProtKB-SubCell"/>
</dbReference>
<evidence type="ECO:0000313" key="7">
    <source>
        <dbReference type="EMBL" id="GAW80265.1"/>
    </source>
</evidence>
<protein>
    <recommendedName>
        <fullName evidence="3">NudC domain-containing protein 1</fullName>
    </recommendedName>
</protein>
<dbReference type="InterPro" id="IPR037895">
    <property type="entry name" value="NUDCD1"/>
</dbReference>
<keyword evidence="8" id="KW-1185">Reference proteome</keyword>
<organism evidence="7 8">
    <name type="scientific">Plasmodium gonderi</name>
    <dbReference type="NCBI Taxonomy" id="77519"/>
    <lineage>
        <taxon>Eukaryota</taxon>
        <taxon>Sar</taxon>
        <taxon>Alveolata</taxon>
        <taxon>Apicomplexa</taxon>
        <taxon>Aconoidasida</taxon>
        <taxon>Haemosporida</taxon>
        <taxon>Plasmodiidae</taxon>
        <taxon>Plasmodium</taxon>
        <taxon>Plasmodium (Plasmodium)</taxon>
    </lineage>
</organism>
<dbReference type="PANTHER" id="PTHR21664:SF1">
    <property type="entry name" value="NUDC DOMAIN-CONTAINING PROTEIN 1"/>
    <property type="match status" value="1"/>
</dbReference>
<dbReference type="RefSeq" id="XP_028542854.1">
    <property type="nucleotide sequence ID" value="XM_028687053.1"/>
</dbReference>
<dbReference type="InterPro" id="IPR007052">
    <property type="entry name" value="CS_dom"/>
</dbReference>
<evidence type="ECO:0000256" key="2">
    <source>
        <dbReference type="ARBA" id="ARBA00004496"/>
    </source>
</evidence>
<evidence type="ECO:0000256" key="3">
    <source>
        <dbReference type="ARBA" id="ARBA00018915"/>
    </source>
</evidence>
<comment type="subcellular location">
    <subcellularLocation>
        <location evidence="2">Cytoplasm</location>
    </subcellularLocation>
    <subcellularLocation>
        <location evidence="1">Nucleus</location>
    </subcellularLocation>
</comment>
<keyword evidence="4" id="KW-0963">Cytoplasm</keyword>
<dbReference type="OMA" id="PKADWIF"/>
<keyword evidence="5" id="KW-0539">Nucleus</keyword>
<name>A0A1Y1JG05_PLAGO</name>
<evidence type="ECO:0000313" key="8">
    <source>
        <dbReference type="Proteomes" id="UP000195521"/>
    </source>
</evidence>
<proteinExistence type="predicted"/>
<accession>A0A1Y1JG05</accession>
<dbReference type="PANTHER" id="PTHR21664">
    <property type="entry name" value="CHRONIC MYELOGENOUS LEUKEMIA TUMOR ANTIGEN 66"/>
    <property type="match status" value="1"/>
</dbReference>
<dbReference type="OrthoDB" id="428655at2759"/>